<gene>
    <name evidence="1" type="ORF">DCAF_LOCUS26243</name>
</gene>
<dbReference type="Proteomes" id="UP001314170">
    <property type="component" value="Unassembled WGS sequence"/>
</dbReference>
<dbReference type="EMBL" id="CAWUPB010001197">
    <property type="protein sequence ID" value="CAK7355979.1"/>
    <property type="molecule type" value="Genomic_DNA"/>
</dbReference>
<comment type="caution">
    <text evidence="1">The sequence shown here is derived from an EMBL/GenBank/DDBJ whole genome shotgun (WGS) entry which is preliminary data.</text>
</comment>
<protein>
    <submittedName>
        <fullName evidence="1">Uncharacterized protein</fullName>
    </submittedName>
</protein>
<evidence type="ECO:0000313" key="1">
    <source>
        <dbReference type="EMBL" id="CAK7355979.1"/>
    </source>
</evidence>
<dbReference type="AlphaFoldDB" id="A0AAV1STU2"/>
<keyword evidence="2" id="KW-1185">Reference proteome</keyword>
<sequence length="105" mass="11819">MTTGCEVVATGEFRTQSEGRLACVCCDAIGVRAYMGKALVNVQVEELPRGHAHRRRIMMLLGGHTGELDYRTSWCLLVMCCTHKRYLLCTTSRPRHARCPTKANY</sequence>
<proteinExistence type="predicted"/>
<organism evidence="1 2">
    <name type="scientific">Dovyalis caffra</name>
    <dbReference type="NCBI Taxonomy" id="77055"/>
    <lineage>
        <taxon>Eukaryota</taxon>
        <taxon>Viridiplantae</taxon>
        <taxon>Streptophyta</taxon>
        <taxon>Embryophyta</taxon>
        <taxon>Tracheophyta</taxon>
        <taxon>Spermatophyta</taxon>
        <taxon>Magnoliopsida</taxon>
        <taxon>eudicotyledons</taxon>
        <taxon>Gunneridae</taxon>
        <taxon>Pentapetalae</taxon>
        <taxon>rosids</taxon>
        <taxon>fabids</taxon>
        <taxon>Malpighiales</taxon>
        <taxon>Salicaceae</taxon>
        <taxon>Flacourtieae</taxon>
        <taxon>Dovyalis</taxon>
    </lineage>
</organism>
<evidence type="ECO:0000313" key="2">
    <source>
        <dbReference type="Proteomes" id="UP001314170"/>
    </source>
</evidence>
<name>A0AAV1STU2_9ROSI</name>
<accession>A0AAV1STU2</accession>
<reference evidence="1 2" key="1">
    <citation type="submission" date="2024-01" db="EMBL/GenBank/DDBJ databases">
        <authorList>
            <person name="Waweru B."/>
        </authorList>
    </citation>
    <scope>NUCLEOTIDE SEQUENCE [LARGE SCALE GENOMIC DNA]</scope>
</reference>